<dbReference type="SUPFAM" id="SSF50156">
    <property type="entry name" value="PDZ domain-like"/>
    <property type="match status" value="2"/>
</dbReference>
<keyword evidence="1" id="KW-0732">Signal</keyword>
<gene>
    <name evidence="3" type="ORF">ENQ76_12825</name>
</gene>
<dbReference type="Gene3D" id="2.30.42.10">
    <property type="match status" value="2"/>
</dbReference>
<dbReference type="NCBIfam" id="NF041199">
    <property type="entry name" value="trx7_PDZ_seleno"/>
    <property type="match status" value="1"/>
</dbReference>
<feature type="domain" description="PDZ" evidence="2">
    <location>
        <begin position="238"/>
        <end position="281"/>
    </location>
</feature>
<dbReference type="AlphaFoldDB" id="A0A7C2K1S4"/>
<dbReference type="EMBL" id="DSOK01000351">
    <property type="protein sequence ID" value="HEN16338.1"/>
    <property type="molecule type" value="Genomic_DNA"/>
</dbReference>
<accession>A0A7C2K1S4</accession>
<dbReference type="InterPro" id="IPR036249">
    <property type="entry name" value="Thioredoxin-like_sf"/>
</dbReference>
<name>A0A7C2K1S4_9PLAN</name>
<evidence type="ECO:0000259" key="2">
    <source>
        <dbReference type="PROSITE" id="PS50106"/>
    </source>
</evidence>
<comment type="caution">
    <text evidence="3">The sequence shown here is derived from an EMBL/GenBank/DDBJ whole genome shotgun (WGS) entry which is preliminary data.</text>
</comment>
<evidence type="ECO:0000313" key="3">
    <source>
        <dbReference type="EMBL" id="HEN16338.1"/>
    </source>
</evidence>
<proteinExistence type="predicted"/>
<dbReference type="Gene3D" id="3.40.30.10">
    <property type="entry name" value="Glutaredoxin"/>
    <property type="match status" value="1"/>
</dbReference>
<evidence type="ECO:0000256" key="1">
    <source>
        <dbReference type="SAM" id="SignalP"/>
    </source>
</evidence>
<dbReference type="InterPro" id="IPR036034">
    <property type="entry name" value="PDZ_sf"/>
</dbReference>
<dbReference type="Pfam" id="PF13899">
    <property type="entry name" value="Thioredoxin_7"/>
    <property type="match status" value="1"/>
</dbReference>
<dbReference type="PROSITE" id="PS50106">
    <property type="entry name" value="PDZ"/>
    <property type="match status" value="1"/>
</dbReference>
<organism evidence="3">
    <name type="scientific">Schlesneria paludicola</name>
    <dbReference type="NCBI Taxonomy" id="360056"/>
    <lineage>
        <taxon>Bacteria</taxon>
        <taxon>Pseudomonadati</taxon>
        <taxon>Planctomycetota</taxon>
        <taxon>Planctomycetia</taxon>
        <taxon>Planctomycetales</taxon>
        <taxon>Planctomycetaceae</taxon>
        <taxon>Schlesneria</taxon>
    </lineage>
</organism>
<dbReference type="InterPro" id="IPR001478">
    <property type="entry name" value="PDZ"/>
</dbReference>
<feature type="chain" id="PRO_5027639313" evidence="1">
    <location>
        <begin position="21"/>
        <end position="432"/>
    </location>
</feature>
<feature type="signal peptide" evidence="1">
    <location>
        <begin position="1"/>
        <end position="20"/>
    </location>
</feature>
<dbReference type="Pfam" id="PF00595">
    <property type="entry name" value="PDZ"/>
    <property type="match status" value="1"/>
</dbReference>
<sequence>MSVRRIGIAWLCLMSGAAWAADDALRERLRDVNGDRTDVWVYNDIQQGMAEARRTGKPLFVTFRCVPCKDCAAFDADVANGNERVMQVAREKFVSVRQVEMKGVDLNLFQFDHDLNWAGMFLNADGVIYARYGTQSAEGPDAYNSIDGLLSTMHRVLELHANYPNNRAELLGKRGPDRPAASALELPGLRNPEKYAKQTERSNCIHCHNIHDAEYQHAVDTGTWSIELLWKYPLPDNLGLKIDRKSGVRIEQVVAGSAAAQAKLSAGEDVVRMNGQRITSIADMQWVLHHLPNTATNVEVETSVTGKHAVALKAGWKESDFSWRGSMWNAPPKLQVWMPPLPAEAREKLNLPANVTPLEVRWINREGAAGQQAFADGLREKDVVIAVAGQPVNGDTKQFNRHVKLHYKLGDVLPLTVLRDGERKEIRIKLVD</sequence>
<reference evidence="3" key="1">
    <citation type="journal article" date="2020" name="mSystems">
        <title>Genome- and Community-Level Interaction Insights into Carbon Utilization and Element Cycling Functions of Hydrothermarchaeota in Hydrothermal Sediment.</title>
        <authorList>
            <person name="Zhou Z."/>
            <person name="Liu Y."/>
            <person name="Xu W."/>
            <person name="Pan J."/>
            <person name="Luo Z.H."/>
            <person name="Li M."/>
        </authorList>
    </citation>
    <scope>NUCLEOTIDE SEQUENCE [LARGE SCALE GENOMIC DNA]</scope>
    <source>
        <strain evidence="3">SpSt-339</strain>
    </source>
</reference>
<protein>
    <submittedName>
        <fullName evidence="3">Signaling protein</fullName>
    </submittedName>
</protein>
<dbReference type="SUPFAM" id="SSF52833">
    <property type="entry name" value="Thioredoxin-like"/>
    <property type="match status" value="1"/>
</dbReference>